<organism evidence="1 2">
    <name type="scientific">Butyricicoccus faecihominis</name>
    <dbReference type="NCBI Taxonomy" id="1712515"/>
    <lineage>
        <taxon>Bacteria</taxon>
        <taxon>Bacillati</taxon>
        <taxon>Bacillota</taxon>
        <taxon>Clostridia</taxon>
        <taxon>Eubacteriales</taxon>
        <taxon>Butyricicoccaceae</taxon>
        <taxon>Butyricicoccus</taxon>
    </lineage>
</organism>
<dbReference type="Proteomes" id="UP000620147">
    <property type="component" value="Unassembled WGS sequence"/>
</dbReference>
<name>A0ABQ1DWF7_9FIRM</name>
<keyword evidence="2" id="KW-1185">Reference proteome</keyword>
<proteinExistence type="predicted"/>
<dbReference type="Pfam" id="PF05869">
    <property type="entry name" value="Dam"/>
    <property type="match status" value="1"/>
</dbReference>
<evidence type="ECO:0000313" key="2">
    <source>
        <dbReference type="Proteomes" id="UP000620147"/>
    </source>
</evidence>
<dbReference type="InterPro" id="IPR008593">
    <property type="entry name" value="Dam_MeTrfase"/>
</dbReference>
<sequence length="94" mass="10226">MNAALLSSKKMDYCTPQDFFDRLNEEFHFTLDAAATDKSAKCPAYYTPETDGLKSPWNLAGGGLYSATLHTGARLGNGFAKPTRKPSAAQPSFF</sequence>
<dbReference type="RefSeq" id="WP_279289188.1">
    <property type="nucleotide sequence ID" value="NZ_BLYJ01000002.1"/>
</dbReference>
<gene>
    <name evidence="1" type="ORF">BUFA31_01940</name>
</gene>
<dbReference type="EMBL" id="BLYJ01000002">
    <property type="protein sequence ID" value="GFO87030.1"/>
    <property type="molecule type" value="Genomic_DNA"/>
</dbReference>
<protein>
    <submittedName>
        <fullName evidence="1">Uncharacterized protein</fullName>
    </submittedName>
</protein>
<evidence type="ECO:0000313" key="1">
    <source>
        <dbReference type="EMBL" id="GFO87030.1"/>
    </source>
</evidence>
<comment type="caution">
    <text evidence="1">The sequence shown here is derived from an EMBL/GenBank/DDBJ whole genome shotgun (WGS) entry which is preliminary data.</text>
</comment>
<reference evidence="1 2" key="1">
    <citation type="submission" date="2020-06" db="EMBL/GenBank/DDBJ databases">
        <title>Characterization of fructooligosaccharide metabolism and fructooligosaccharide-degrading enzymes in human commensal butyrate producers.</title>
        <authorList>
            <person name="Tanno H."/>
            <person name="Fujii T."/>
            <person name="Hirano K."/>
            <person name="Maeno S."/>
            <person name="Tonozuka T."/>
            <person name="Sakamoto M."/>
            <person name="Ohkuma M."/>
            <person name="Tochio T."/>
            <person name="Endo A."/>
        </authorList>
    </citation>
    <scope>NUCLEOTIDE SEQUENCE [LARGE SCALE GENOMIC DNA]</scope>
    <source>
        <strain evidence="1 2">JCM 31056</strain>
    </source>
</reference>
<accession>A0ABQ1DWF7</accession>